<proteinExistence type="predicted"/>
<dbReference type="Proteomes" id="UP000036681">
    <property type="component" value="Unplaced"/>
</dbReference>
<feature type="compositionally biased region" description="Basic and acidic residues" evidence="1">
    <location>
        <begin position="127"/>
        <end position="149"/>
    </location>
</feature>
<reference evidence="3" key="1">
    <citation type="submission" date="2023-03" db="UniProtKB">
        <authorList>
            <consortium name="WormBaseParasite"/>
        </authorList>
    </citation>
    <scope>IDENTIFICATION</scope>
</reference>
<accession>A0A9J2PJW9</accession>
<organism evidence="2 3">
    <name type="scientific">Ascaris lumbricoides</name>
    <name type="common">Giant roundworm</name>
    <dbReference type="NCBI Taxonomy" id="6252"/>
    <lineage>
        <taxon>Eukaryota</taxon>
        <taxon>Metazoa</taxon>
        <taxon>Ecdysozoa</taxon>
        <taxon>Nematoda</taxon>
        <taxon>Chromadorea</taxon>
        <taxon>Rhabditida</taxon>
        <taxon>Spirurina</taxon>
        <taxon>Ascaridomorpha</taxon>
        <taxon>Ascaridoidea</taxon>
        <taxon>Ascarididae</taxon>
        <taxon>Ascaris</taxon>
    </lineage>
</organism>
<evidence type="ECO:0000313" key="2">
    <source>
        <dbReference type="Proteomes" id="UP000036681"/>
    </source>
</evidence>
<feature type="compositionally biased region" description="Basic and acidic residues" evidence="1">
    <location>
        <begin position="102"/>
        <end position="116"/>
    </location>
</feature>
<dbReference type="WBParaSite" id="ALUE_0001021701-mRNA-1">
    <property type="protein sequence ID" value="ALUE_0001021701-mRNA-1"/>
    <property type="gene ID" value="ALUE_0001021701"/>
</dbReference>
<keyword evidence="2" id="KW-1185">Reference proteome</keyword>
<dbReference type="AlphaFoldDB" id="A0A9J2PJW9"/>
<name>A0A9J2PJW9_ASCLU</name>
<feature type="region of interest" description="Disordered" evidence="1">
    <location>
        <begin position="202"/>
        <end position="231"/>
    </location>
</feature>
<sequence>MIRLPGNVDSGTNEERVTKLGIVRYEQRPAIPTYYNRFAASRRQLHQKPLFQGYSSGSGSYGGGDDGGYGSNFFTDPPYAIEAYPPGALPIGKPVIPEDDMEHQPYDEPHPPKTEEQEAPTIFPIRLYEKPSREKQKESEKVGEERDQKTTPPIAPPLVEPTTQLSHTIANSEEHELENEPNYPSSKLDMKTPCCPCCRENSTPQQGANYVSPKGPRNRTPTAPPSSVKAPVFAKPLPSLPMEQENIPLSPNSGGHGTSLYPQNWPTATSRGYLPIDQYYSTMTSYFLPVSPQILLNGYLIVILPEQCCVPQSPVCGPLVASALCRPTLLPSCPPTVSKFVISRFCGKHALEATKLFIRRESQLTDRSAAF</sequence>
<evidence type="ECO:0000256" key="1">
    <source>
        <dbReference type="SAM" id="MobiDB-lite"/>
    </source>
</evidence>
<evidence type="ECO:0000313" key="3">
    <source>
        <dbReference type="WBParaSite" id="ALUE_0001021701-mRNA-1"/>
    </source>
</evidence>
<protein>
    <submittedName>
        <fullName evidence="3">Uncharacterized protein</fullName>
    </submittedName>
</protein>
<feature type="region of interest" description="Disordered" evidence="1">
    <location>
        <begin position="98"/>
        <end position="161"/>
    </location>
</feature>